<dbReference type="STRING" id="139825.A0A401GSE4"/>
<keyword evidence="2" id="KW-0378">Hydrolase</keyword>
<organism evidence="2 3">
    <name type="scientific">Sparassis crispa</name>
    <dbReference type="NCBI Taxonomy" id="139825"/>
    <lineage>
        <taxon>Eukaryota</taxon>
        <taxon>Fungi</taxon>
        <taxon>Dikarya</taxon>
        <taxon>Basidiomycota</taxon>
        <taxon>Agaricomycotina</taxon>
        <taxon>Agaricomycetes</taxon>
        <taxon>Polyporales</taxon>
        <taxon>Sparassidaceae</taxon>
        <taxon>Sparassis</taxon>
    </lineage>
</organism>
<dbReference type="Pfam" id="PF12697">
    <property type="entry name" value="Abhydrolase_6"/>
    <property type="match status" value="1"/>
</dbReference>
<dbReference type="PANTHER" id="PTHR43194">
    <property type="entry name" value="HYDROLASE ALPHA/BETA FOLD FAMILY"/>
    <property type="match status" value="1"/>
</dbReference>
<dbReference type="AlphaFoldDB" id="A0A401GSE4"/>
<evidence type="ECO:0000313" key="2">
    <source>
        <dbReference type="EMBL" id="GBE85089.1"/>
    </source>
</evidence>
<dbReference type="RefSeq" id="XP_027616002.1">
    <property type="nucleotide sequence ID" value="XM_027760201.1"/>
</dbReference>
<keyword evidence="3" id="KW-1185">Reference proteome</keyword>
<dbReference type="InParanoid" id="A0A401GSE4"/>
<evidence type="ECO:0000313" key="3">
    <source>
        <dbReference type="Proteomes" id="UP000287166"/>
    </source>
</evidence>
<dbReference type="OrthoDB" id="94039at2759"/>
<gene>
    <name evidence="2" type="ORF">SCP_0702750</name>
</gene>
<protein>
    <submittedName>
        <fullName evidence="2">Alpha/beta-hydrolase</fullName>
    </submittedName>
</protein>
<dbReference type="InterPro" id="IPR050228">
    <property type="entry name" value="Carboxylesterase_BioH"/>
</dbReference>
<accession>A0A401GSE4</accession>
<dbReference type="GeneID" id="38782006"/>
<dbReference type="InterPro" id="IPR000073">
    <property type="entry name" value="AB_hydrolase_1"/>
</dbReference>
<dbReference type="SUPFAM" id="SSF53474">
    <property type="entry name" value="alpha/beta-Hydrolases"/>
    <property type="match status" value="1"/>
</dbReference>
<dbReference type="Proteomes" id="UP000287166">
    <property type="component" value="Unassembled WGS sequence"/>
</dbReference>
<dbReference type="GO" id="GO:0016787">
    <property type="term" value="F:hydrolase activity"/>
    <property type="evidence" value="ECO:0007669"/>
    <property type="project" value="UniProtKB-KW"/>
</dbReference>
<feature type="domain" description="AB hydrolase-1" evidence="1">
    <location>
        <begin position="41"/>
        <end position="326"/>
    </location>
</feature>
<proteinExistence type="predicted"/>
<sequence>MSTLSCEAYVCDPRPNYPLFITAKRYWIPDDTSEDPEALTLVFAHGTGFHKEQWEPTIEELYDSVRREGKPRMIREAWSIDAPNGGDAAVLNEETLLQDYSVFDWQEYARAVHIFLTGLGTGVDVDFSDRKLVGIGHSMGAIAMILAGTYVPKLKFTSVILVDPVLYPHPPLRGVRDISGPLLAATNARRDIWPSRAEALAACQARSSFKAWDARVLQIFIEHGLRDLPTTYYPDKSGVTLKYSKAQEVASYKDEQGKRRAYNYLPTLCAKIPVHFIYGAVDDFLPRIVQDYTLNIGTKGRYASARRVEGSGHMVPQMQPKGLADAIREVLTEEPAPHAATRASSRL</sequence>
<dbReference type="Gene3D" id="3.40.50.1820">
    <property type="entry name" value="alpha/beta hydrolase"/>
    <property type="match status" value="1"/>
</dbReference>
<evidence type="ECO:0000259" key="1">
    <source>
        <dbReference type="Pfam" id="PF12697"/>
    </source>
</evidence>
<dbReference type="PANTHER" id="PTHR43194:SF2">
    <property type="entry name" value="PEROXISOMAL MEMBRANE PROTEIN LPX1"/>
    <property type="match status" value="1"/>
</dbReference>
<dbReference type="InterPro" id="IPR029058">
    <property type="entry name" value="AB_hydrolase_fold"/>
</dbReference>
<reference evidence="2 3" key="1">
    <citation type="journal article" date="2018" name="Sci. Rep.">
        <title>Genome sequence of the cauliflower mushroom Sparassis crispa (Hanabiratake) and its association with beneficial usage.</title>
        <authorList>
            <person name="Kiyama R."/>
            <person name="Furutani Y."/>
            <person name="Kawaguchi K."/>
            <person name="Nakanishi T."/>
        </authorList>
    </citation>
    <scope>NUCLEOTIDE SEQUENCE [LARGE SCALE GENOMIC DNA]</scope>
</reference>
<dbReference type="EMBL" id="BFAD01000007">
    <property type="protein sequence ID" value="GBE85089.1"/>
    <property type="molecule type" value="Genomic_DNA"/>
</dbReference>
<name>A0A401GSE4_9APHY</name>
<comment type="caution">
    <text evidence="2">The sequence shown here is derived from an EMBL/GenBank/DDBJ whole genome shotgun (WGS) entry which is preliminary data.</text>
</comment>